<evidence type="ECO:0000313" key="2">
    <source>
        <dbReference type="Proteomes" id="UP000003344"/>
    </source>
</evidence>
<comment type="caution">
    <text evidence="1">The sequence shown here is derived from an EMBL/GenBank/DDBJ whole genome shotgun (WGS) entry which is preliminary data.</text>
</comment>
<organism evidence="1 2">
    <name type="scientific">Neisseria mucosa (strain ATCC 25996 / DSM 4631 / NCTC 10774 / M26)</name>
    <dbReference type="NCBI Taxonomy" id="546266"/>
    <lineage>
        <taxon>Bacteria</taxon>
        <taxon>Pseudomonadati</taxon>
        <taxon>Pseudomonadota</taxon>
        <taxon>Betaproteobacteria</taxon>
        <taxon>Neisseriales</taxon>
        <taxon>Neisseriaceae</taxon>
        <taxon>Neisseria</taxon>
    </lineage>
</organism>
<reference evidence="1 2" key="1">
    <citation type="submission" date="2009-10" db="EMBL/GenBank/DDBJ databases">
        <authorList>
            <person name="Weinstock G."/>
            <person name="Sodergren E."/>
            <person name="Clifton S."/>
            <person name="Fulton L."/>
            <person name="Fulton B."/>
            <person name="Courtney L."/>
            <person name="Fronick C."/>
            <person name="Harrison M."/>
            <person name="Strong C."/>
            <person name="Farmer C."/>
            <person name="Delahaunty K."/>
            <person name="Markovic C."/>
            <person name="Hall O."/>
            <person name="Minx P."/>
            <person name="Tomlinson C."/>
            <person name="Mitreva M."/>
            <person name="Nelson J."/>
            <person name="Hou S."/>
            <person name="Wollam A."/>
            <person name="Pepin K.H."/>
            <person name="Johnson M."/>
            <person name="Bhonagiri V."/>
            <person name="Nash W.E."/>
            <person name="Warren W."/>
            <person name="Chinwalla A."/>
            <person name="Mardis E.R."/>
            <person name="Wilson R.K."/>
        </authorList>
    </citation>
    <scope>NUCLEOTIDE SEQUENCE [LARGE SCALE GENOMIC DNA]</scope>
    <source>
        <strain evidence="2">ATCC 25996 / DSM 4631 / NCTC 10774 / M26</strain>
    </source>
</reference>
<protein>
    <submittedName>
        <fullName evidence="1">Uncharacterized protein</fullName>
    </submittedName>
</protein>
<dbReference type="Proteomes" id="UP000003344">
    <property type="component" value="Unassembled WGS sequence"/>
</dbReference>
<accession>D2ZXR2</accession>
<dbReference type="EMBL" id="ACDX02000011">
    <property type="protein sequence ID" value="EFC88050.1"/>
    <property type="molecule type" value="Genomic_DNA"/>
</dbReference>
<evidence type="ECO:0000313" key="1">
    <source>
        <dbReference type="EMBL" id="EFC88050.1"/>
    </source>
</evidence>
<proteinExistence type="predicted"/>
<gene>
    <name evidence="1" type="ORF">NEIMUCOT_05416</name>
</gene>
<name>D2ZXR2_NEIM2</name>
<dbReference type="STRING" id="546266.NEIMUCOT_05416"/>
<dbReference type="AlphaFoldDB" id="D2ZXR2"/>
<sequence>MNQNKRSSEKFQTTFCLFYNHRSASCPDSPHYAAKRPVQAVFMLKFELIFAIRNKENHDRRNYPQRP</sequence>